<dbReference type="Proteomes" id="UP000076880">
    <property type="component" value="Unassembled WGS sequence"/>
</dbReference>
<keyword evidence="2" id="KW-1185">Reference proteome</keyword>
<protein>
    <submittedName>
        <fullName evidence="1">Uncharacterized protein</fullName>
    </submittedName>
</protein>
<proteinExistence type="predicted"/>
<evidence type="ECO:0000313" key="2">
    <source>
        <dbReference type="Proteomes" id="UP000076880"/>
    </source>
</evidence>
<sequence>MNQGKGAPPDSVDVMFLRISLRIHPIPKHSLRPQILRIKFLKSHEPSSLFAFSFLLMAR</sequence>
<name>A0ABR5YJC2_9ENTR</name>
<organism evidence="1 2">
    <name type="scientific">Enterobacter genomosp. S</name>
    <dbReference type="NCBI Taxonomy" id="2364151"/>
    <lineage>
        <taxon>Bacteria</taxon>
        <taxon>Pseudomonadati</taxon>
        <taxon>Pseudomonadota</taxon>
        <taxon>Gammaproteobacteria</taxon>
        <taxon>Enterobacterales</taxon>
        <taxon>Enterobacteriaceae</taxon>
        <taxon>Enterobacter</taxon>
        <taxon>Enterobacter cloacae complex</taxon>
        <taxon>Enterobacter cloacae complex clade S</taxon>
    </lineage>
</organism>
<accession>A0ABR5YJC2</accession>
<reference evidence="2" key="1">
    <citation type="submission" date="2016-03" db="EMBL/GenBank/DDBJ databases">
        <title>WGS of SAMN04393274.</title>
        <authorList>
            <person name="Adams M."/>
            <person name="Sutton G."/>
            <person name="Nelson K."/>
            <person name="Thaden J."/>
            <person name="Fowler V."/>
            <person name="Mccorrison J."/>
            <person name="Sanka R."/>
            <person name="Brinkac L."/>
            <person name="Nierman W."/>
        </authorList>
    </citation>
    <scope>NUCLEOTIDE SEQUENCE [LARGE SCALE GENOMIC DNA]</scope>
    <source>
        <strain evidence="2">GN06232</strain>
    </source>
</reference>
<dbReference type="EMBL" id="LVVA01000021">
    <property type="protein sequence ID" value="KZR30408.1"/>
    <property type="molecule type" value="Genomic_DNA"/>
</dbReference>
<gene>
    <name evidence="1" type="ORF">A3466_07890</name>
</gene>
<evidence type="ECO:0000313" key="1">
    <source>
        <dbReference type="EMBL" id="KZR30408.1"/>
    </source>
</evidence>
<comment type="caution">
    <text evidence="1">The sequence shown here is derived from an EMBL/GenBank/DDBJ whole genome shotgun (WGS) entry which is preliminary data.</text>
</comment>